<dbReference type="EnsemblPlants" id="OBART06G16870.2">
    <property type="protein sequence ID" value="OBART06G16870.2"/>
    <property type="gene ID" value="OBART06G16870"/>
</dbReference>
<feature type="domain" description="Disease resistance N-terminal" evidence="6">
    <location>
        <begin position="7"/>
        <end position="88"/>
    </location>
</feature>
<comment type="similarity">
    <text evidence="1">Belongs to the disease resistance NB-LRR family.</text>
</comment>
<dbReference type="PANTHER" id="PTHR19338:SF75">
    <property type="entry name" value="OS08G0170100 PROTEIN"/>
    <property type="match status" value="1"/>
</dbReference>
<proteinExistence type="inferred from homology"/>
<dbReference type="InterPro" id="IPR038005">
    <property type="entry name" value="RX-like_CC"/>
</dbReference>
<keyword evidence="4" id="KW-0547">Nucleotide-binding</keyword>
<reference evidence="7" key="1">
    <citation type="journal article" date="2009" name="Rice">
        <title>De Novo Next Generation Sequencing of Plant Genomes.</title>
        <authorList>
            <person name="Rounsley S."/>
            <person name="Marri P.R."/>
            <person name="Yu Y."/>
            <person name="He R."/>
            <person name="Sisneros N."/>
            <person name="Goicoechea J.L."/>
            <person name="Lee S.J."/>
            <person name="Angelova A."/>
            <person name="Kudrna D."/>
            <person name="Luo M."/>
            <person name="Affourtit J."/>
            <person name="Desany B."/>
            <person name="Knight J."/>
            <person name="Niazi F."/>
            <person name="Egholm M."/>
            <person name="Wing R.A."/>
        </authorList>
    </citation>
    <scope>NUCLEOTIDE SEQUENCE [LARGE SCALE GENOMIC DNA]</scope>
    <source>
        <strain evidence="7">cv. IRGC 105608</strain>
    </source>
</reference>
<evidence type="ECO:0000256" key="3">
    <source>
        <dbReference type="ARBA" id="ARBA00022737"/>
    </source>
</evidence>
<dbReference type="CDD" id="cd14798">
    <property type="entry name" value="RX-CC_like"/>
    <property type="match status" value="1"/>
</dbReference>
<evidence type="ECO:0000256" key="1">
    <source>
        <dbReference type="ARBA" id="ARBA00008894"/>
    </source>
</evidence>
<dbReference type="Gramene" id="OBART06G16870.2">
    <property type="protein sequence ID" value="OBART06G16870.2"/>
    <property type="gene ID" value="OBART06G16870"/>
</dbReference>
<organism evidence="7">
    <name type="scientific">Oryza barthii</name>
    <dbReference type="NCBI Taxonomy" id="65489"/>
    <lineage>
        <taxon>Eukaryota</taxon>
        <taxon>Viridiplantae</taxon>
        <taxon>Streptophyta</taxon>
        <taxon>Embryophyta</taxon>
        <taxon>Tracheophyta</taxon>
        <taxon>Spermatophyta</taxon>
        <taxon>Magnoliopsida</taxon>
        <taxon>Liliopsida</taxon>
        <taxon>Poales</taxon>
        <taxon>Poaceae</taxon>
        <taxon>BOP clade</taxon>
        <taxon>Oryzoideae</taxon>
        <taxon>Oryzeae</taxon>
        <taxon>Oryzinae</taxon>
        <taxon>Oryza</taxon>
    </lineage>
</organism>
<accession>A0A0D3GHB1</accession>
<evidence type="ECO:0000256" key="5">
    <source>
        <dbReference type="ARBA" id="ARBA00022821"/>
    </source>
</evidence>
<name>A0A0D3GHB1_9ORYZ</name>
<evidence type="ECO:0000259" key="6">
    <source>
        <dbReference type="Pfam" id="PF18052"/>
    </source>
</evidence>
<dbReference type="Pfam" id="PF18052">
    <property type="entry name" value="Rx_N"/>
    <property type="match status" value="1"/>
</dbReference>
<evidence type="ECO:0000313" key="8">
    <source>
        <dbReference type="Proteomes" id="UP000026960"/>
    </source>
</evidence>
<dbReference type="Gene3D" id="1.20.5.4130">
    <property type="match status" value="1"/>
</dbReference>
<dbReference type="Proteomes" id="UP000026960">
    <property type="component" value="Chromosome 6"/>
</dbReference>
<protein>
    <recommendedName>
        <fullName evidence="6">Disease resistance N-terminal domain-containing protein</fullName>
    </recommendedName>
</protein>
<keyword evidence="3" id="KW-0677">Repeat</keyword>
<evidence type="ECO:0000313" key="7">
    <source>
        <dbReference type="EnsemblPlants" id="OBART06G16870.2"/>
    </source>
</evidence>
<dbReference type="GO" id="GO:0006952">
    <property type="term" value="P:defense response"/>
    <property type="evidence" value="ECO:0007669"/>
    <property type="project" value="UniProtKB-KW"/>
</dbReference>
<keyword evidence="5" id="KW-0611">Plant defense</keyword>
<keyword evidence="2" id="KW-0433">Leucine-rich repeat</keyword>
<keyword evidence="8" id="KW-1185">Reference proteome</keyword>
<sequence>MALVAEAMGSLVPKLTELLKEEYKLQTGVREKINFLKSELEDMHAALRKVGSMHPDLLDEQVRIWASKVRELSYDMEDVIDAFLVRVDGNVPANPGCLERLVHMMCGLFIKIKEVSKARERYIASDLQANPAATQSSTHDPCILLSNTDAAKLVGIDGPRNDIIKILSLEGDNLPLGR</sequence>
<evidence type="ECO:0000256" key="2">
    <source>
        <dbReference type="ARBA" id="ARBA00022614"/>
    </source>
</evidence>
<evidence type="ECO:0000256" key="4">
    <source>
        <dbReference type="ARBA" id="ARBA00022741"/>
    </source>
</evidence>
<dbReference type="GO" id="GO:0000166">
    <property type="term" value="F:nucleotide binding"/>
    <property type="evidence" value="ECO:0007669"/>
    <property type="project" value="UniProtKB-KW"/>
</dbReference>
<dbReference type="PANTHER" id="PTHR19338">
    <property type="entry name" value="TRANSLOCASE OF INNER MITOCHONDRIAL MEMBRANE 13 HOMOLOG"/>
    <property type="match status" value="1"/>
</dbReference>
<dbReference type="AlphaFoldDB" id="A0A0D3GHB1"/>
<dbReference type="HOGENOM" id="CLU_000837_29_4_1"/>
<reference evidence="7" key="2">
    <citation type="submission" date="2015-03" db="UniProtKB">
        <authorList>
            <consortium name="EnsemblPlants"/>
        </authorList>
    </citation>
    <scope>IDENTIFICATION</scope>
</reference>
<dbReference type="InterPro" id="IPR041118">
    <property type="entry name" value="Rx_N"/>
</dbReference>